<dbReference type="STRING" id="1176587.A8C56_14880"/>
<keyword evidence="3" id="KW-1185">Reference proteome</keyword>
<dbReference type="Pfam" id="PF00756">
    <property type="entry name" value="Esterase"/>
    <property type="match status" value="1"/>
</dbReference>
<proteinExistence type="predicted"/>
<dbReference type="InterPro" id="IPR000801">
    <property type="entry name" value="Esterase-like"/>
</dbReference>
<keyword evidence="1" id="KW-0732">Signal</keyword>
<dbReference type="Gene3D" id="3.40.50.1820">
    <property type="entry name" value="alpha/beta hydrolase"/>
    <property type="match status" value="1"/>
</dbReference>
<dbReference type="Proteomes" id="UP000077667">
    <property type="component" value="Chromosome"/>
</dbReference>
<feature type="signal peptide" evidence="1">
    <location>
        <begin position="1"/>
        <end position="20"/>
    </location>
</feature>
<evidence type="ECO:0008006" key="4">
    <source>
        <dbReference type="Google" id="ProtNLM"/>
    </source>
</evidence>
<dbReference type="AlphaFoldDB" id="A0A1A9I391"/>
<evidence type="ECO:0000313" key="2">
    <source>
        <dbReference type="EMBL" id="ANH82086.1"/>
    </source>
</evidence>
<sequence>MRKLFSLAVFIGVFSVNANAQLTINVQLSPNLKGPYTGKLLVYTLSDTAQHFGNDASENEAAFSIPVNNWTPERTITLSESANFLNKRMDELTDGYYRMIAILDTNIYERRKLAVGNLYTRKEEVAKVEKGKKTTVNLVLNSAMEEQPFKENDSTKMVKFLSPSLTSSKNKNTYIVAGLYLPPSYHKYKNRTYPVIFINPGWGGTHYNAMHIKAREIYGVGLGEEKIYVFLNPEAQTPYGLHAFIDSRVNGAWGTALVNEFIPYLVANYRVDKNPKLHFLTGQSSGGYGSLWLALHFPSKFGGTWVTSPDPIDFSNFTGVNLYKDKNFFFDNEGKERGFMKVNGQYKSTIKKVIQLERFEGDGGQQQSFEAAFGIPDAHGRPIPLMDTQTGIINPAVVKAWKDYDMALYTLAHAKELKKLAGPVYIYVGGNDNFSLNEAANAYKAKTEKLGLNIKVIVVPEADHFSVRNVNMSKQMQREIDAIIKSVQ</sequence>
<protein>
    <recommendedName>
        <fullName evidence="4">Esterase</fullName>
    </recommendedName>
</protein>
<dbReference type="EMBL" id="CP015772">
    <property type="protein sequence ID" value="ANH82086.1"/>
    <property type="molecule type" value="Genomic_DNA"/>
</dbReference>
<organism evidence="2 3">
    <name type="scientific">Niabella ginsenosidivorans</name>
    <dbReference type="NCBI Taxonomy" id="1176587"/>
    <lineage>
        <taxon>Bacteria</taxon>
        <taxon>Pseudomonadati</taxon>
        <taxon>Bacteroidota</taxon>
        <taxon>Chitinophagia</taxon>
        <taxon>Chitinophagales</taxon>
        <taxon>Chitinophagaceae</taxon>
        <taxon>Niabella</taxon>
    </lineage>
</organism>
<dbReference type="PANTHER" id="PTHR48098:SF3">
    <property type="entry name" value="IRON(III) ENTEROBACTIN ESTERASE"/>
    <property type="match status" value="1"/>
</dbReference>
<dbReference type="InterPro" id="IPR050583">
    <property type="entry name" value="Mycobacterial_A85_antigen"/>
</dbReference>
<name>A0A1A9I391_9BACT</name>
<feature type="chain" id="PRO_5008389783" description="Esterase" evidence="1">
    <location>
        <begin position="21"/>
        <end position="488"/>
    </location>
</feature>
<dbReference type="InterPro" id="IPR029058">
    <property type="entry name" value="AB_hydrolase_fold"/>
</dbReference>
<dbReference type="PANTHER" id="PTHR48098">
    <property type="entry name" value="ENTEROCHELIN ESTERASE-RELATED"/>
    <property type="match status" value="1"/>
</dbReference>
<accession>A0A1A9I391</accession>
<dbReference type="OrthoDB" id="9768282at2"/>
<gene>
    <name evidence="2" type="ORF">A8C56_14880</name>
</gene>
<evidence type="ECO:0000313" key="3">
    <source>
        <dbReference type="Proteomes" id="UP000077667"/>
    </source>
</evidence>
<dbReference type="KEGG" id="nia:A8C56_14880"/>
<dbReference type="SUPFAM" id="SSF53474">
    <property type="entry name" value="alpha/beta-Hydrolases"/>
    <property type="match status" value="1"/>
</dbReference>
<evidence type="ECO:0000256" key="1">
    <source>
        <dbReference type="SAM" id="SignalP"/>
    </source>
</evidence>
<reference evidence="2 3" key="1">
    <citation type="submission" date="2016-05" db="EMBL/GenBank/DDBJ databases">
        <title>Niabella ginsenosidivorans BS26 whole genome sequencing.</title>
        <authorList>
            <person name="Im W.T."/>
            <person name="Siddiqi M.Z."/>
        </authorList>
    </citation>
    <scope>NUCLEOTIDE SEQUENCE [LARGE SCALE GENOMIC DNA]</scope>
    <source>
        <strain evidence="2 3">BS26</strain>
    </source>
</reference>